<comment type="caution">
    <text evidence="3">The sequence shown here is derived from an EMBL/GenBank/DDBJ whole genome shotgun (WGS) entry which is preliminary data.</text>
</comment>
<reference evidence="3" key="1">
    <citation type="journal article" date="2021" name="Open Biol.">
        <title>Shared evolutionary footprints suggest mitochondrial oxidative damage underlies multiple complex I losses in fungi.</title>
        <authorList>
            <person name="Schikora-Tamarit M.A."/>
            <person name="Marcet-Houben M."/>
            <person name="Nosek J."/>
            <person name="Gabaldon T."/>
        </authorList>
    </citation>
    <scope>NUCLEOTIDE SEQUENCE</scope>
    <source>
        <strain evidence="3">CBS6075</strain>
    </source>
</reference>
<organism evidence="3 4">
    <name type="scientific">Ogataea philodendri</name>
    <dbReference type="NCBI Taxonomy" id="1378263"/>
    <lineage>
        <taxon>Eukaryota</taxon>
        <taxon>Fungi</taxon>
        <taxon>Dikarya</taxon>
        <taxon>Ascomycota</taxon>
        <taxon>Saccharomycotina</taxon>
        <taxon>Pichiomycetes</taxon>
        <taxon>Pichiales</taxon>
        <taxon>Pichiaceae</taxon>
        <taxon>Ogataea</taxon>
    </lineage>
</organism>
<feature type="region of interest" description="Disordered" evidence="1">
    <location>
        <begin position="150"/>
        <end position="183"/>
    </location>
</feature>
<evidence type="ECO:0000313" key="3">
    <source>
        <dbReference type="EMBL" id="KAH3668894.1"/>
    </source>
</evidence>
<keyword evidence="2" id="KW-1133">Transmembrane helix</keyword>
<feature type="transmembrane region" description="Helical" evidence="2">
    <location>
        <begin position="62"/>
        <end position="83"/>
    </location>
</feature>
<gene>
    <name evidence="3" type="ORF">OGAPHI_002649</name>
</gene>
<evidence type="ECO:0000256" key="2">
    <source>
        <dbReference type="SAM" id="Phobius"/>
    </source>
</evidence>
<accession>A0A9P8PCT2</accession>
<keyword evidence="4" id="KW-1185">Reference proteome</keyword>
<name>A0A9P8PCT2_9ASCO</name>
<proteinExistence type="predicted"/>
<keyword evidence="2" id="KW-0812">Transmembrane</keyword>
<protein>
    <submittedName>
        <fullName evidence="3">Uncharacterized protein</fullName>
    </submittedName>
</protein>
<sequence>MSALKNASMSPKLSFSGPSPSFFLFLFLSLENSSPVSDGRISSSPWLRFNFLPFVSSTPFMVWSPSVSSPSALFLAFFGRLFFFPSSSLMASSKNLSRRSFMYVAKAVSLSESTSLINPAFSVSSTGRAGGTRDRSFSRTASLPLAISSAMLSDDSKPEPEPDSTLNGLARTFSASKSVSKNR</sequence>
<dbReference type="AlphaFoldDB" id="A0A9P8PCT2"/>
<dbReference type="RefSeq" id="XP_046063308.1">
    <property type="nucleotide sequence ID" value="XM_046203542.1"/>
</dbReference>
<dbReference type="EMBL" id="JAEUBE010000158">
    <property type="protein sequence ID" value="KAH3668894.1"/>
    <property type="molecule type" value="Genomic_DNA"/>
</dbReference>
<reference evidence="3" key="2">
    <citation type="submission" date="2021-01" db="EMBL/GenBank/DDBJ databases">
        <authorList>
            <person name="Schikora-Tamarit M.A."/>
        </authorList>
    </citation>
    <scope>NUCLEOTIDE SEQUENCE</scope>
    <source>
        <strain evidence="3">CBS6075</strain>
    </source>
</reference>
<evidence type="ECO:0000313" key="4">
    <source>
        <dbReference type="Proteomes" id="UP000769157"/>
    </source>
</evidence>
<dbReference type="Proteomes" id="UP000769157">
    <property type="component" value="Unassembled WGS sequence"/>
</dbReference>
<evidence type="ECO:0000256" key="1">
    <source>
        <dbReference type="SAM" id="MobiDB-lite"/>
    </source>
</evidence>
<keyword evidence="2" id="KW-0472">Membrane</keyword>
<feature type="compositionally biased region" description="Polar residues" evidence="1">
    <location>
        <begin position="173"/>
        <end position="183"/>
    </location>
</feature>
<dbReference type="GeneID" id="70234616"/>